<keyword evidence="3" id="KW-1185">Reference proteome</keyword>
<evidence type="ECO:0000259" key="1">
    <source>
        <dbReference type="Pfam" id="PF15919"/>
    </source>
</evidence>
<dbReference type="GeneID" id="14310133"/>
<dbReference type="Pfam" id="PF15919">
    <property type="entry name" value="HicB_lk_antitox"/>
    <property type="match status" value="1"/>
</dbReference>
<dbReference type="STRING" id="593750.Metfor_0820"/>
<gene>
    <name evidence="2" type="ordered locus">Metfor_0820</name>
</gene>
<feature type="domain" description="HicB-like antitoxin of toxin-antitoxin system" evidence="1">
    <location>
        <begin position="11"/>
        <end position="64"/>
    </location>
</feature>
<proteinExistence type="predicted"/>
<dbReference type="KEGG" id="mfo:Metfor_0820"/>
<sequence>MYTYALEIFCSEEDDGYIAVVPELPGCFAYGESEELALQEIKTALDLWLSTARDTGRGIPRPCGREVLRDLLAEHSRREAIRTIIS</sequence>
<name>L0HFM0_METFS</name>
<dbReference type="AlphaFoldDB" id="L0HFM0"/>
<dbReference type="InterPro" id="IPR035069">
    <property type="entry name" value="TTHA1013/TTHA0281-like"/>
</dbReference>
<dbReference type="SUPFAM" id="SSF143100">
    <property type="entry name" value="TTHA1013/TTHA0281-like"/>
    <property type="match status" value="1"/>
</dbReference>
<evidence type="ECO:0000313" key="3">
    <source>
        <dbReference type="Proteomes" id="UP000010824"/>
    </source>
</evidence>
<dbReference type="EMBL" id="CP003167">
    <property type="protein sequence ID" value="AGB01879.1"/>
    <property type="molecule type" value="Genomic_DNA"/>
</dbReference>
<reference evidence="2 3" key="2">
    <citation type="journal article" date="2014" name="Genome Announc.">
        <title>Complete Genome Sequence of Methanoregula formicica SMSPT, a Mesophilic Hydrogenotrophic Methanogen Isolated from a Methanogenic Upflow Anaerobic Sludge Blanket Reactor.</title>
        <authorList>
            <person name="Yamamoto K."/>
            <person name="Tamaki H."/>
            <person name="Cadillo-Quiroz H."/>
            <person name="Imachi H."/>
            <person name="Kyrpides N."/>
            <person name="Woyke T."/>
            <person name="Goodwin L."/>
            <person name="Zinder S.H."/>
            <person name="Kamagata Y."/>
            <person name="Liu W.T."/>
        </authorList>
    </citation>
    <scope>NUCLEOTIDE SEQUENCE [LARGE SCALE GENOMIC DNA]</scope>
    <source>
        <strain evidence="3">DSM 22288 / NBRC 105244 / SMSP</strain>
    </source>
</reference>
<dbReference type="Proteomes" id="UP000010824">
    <property type="component" value="Chromosome"/>
</dbReference>
<dbReference type="Gene3D" id="3.30.160.250">
    <property type="match status" value="1"/>
</dbReference>
<dbReference type="OrthoDB" id="146249at2157"/>
<protein>
    <recommendedName>
        <fullName evidence="1">HicB-like antitoxin of toxin-antitoxin system domain-containing protein</fullName>
    </recommendedName>
</protein>
<dbReference type="eggNOG" id="arCOG02411">
    <property type="taxonomic scope" value="Archaea"/>
</dbReference>
<dbReference type="InParanoid" id="L0HFM0"/>
<dbReference type="HOGENOM" id="CLU_114047_5_2_2"/>
<accession>L0HFM0</accession>
<dbReference type="RefSeq" id="WP_015284843.1">
    <property type="nucleotide sequence ID" value="NC_019943.1"/>
</dbReference>
<evidence type="ECO:0000313" key="2">
    <source>
        <dbReference type="EMBL" id="AGB01879.1"/>
    </source>
</evidence>
<organism evidence="2 3">
    <name type="scientific">Methanoregula formicica (strain DSM 22288 / NBRC 105244 / SMSP)</name>
    <dbReference type="NCBI Taxonomy" id="593750"/>
    <lineage>
        <taxon>Archaea</taxon>
        <taxon>Methanobacteriati</taxon>
        <taxon>Methanobacteriota</taxon>
        <taxon>Stenosarchaea group</taxon>
        <taxon>Methanomicrobia</taxon>
        <taxon>Methanomicrobiales</taxon>
        <taxon>Methanoregulaceae</taxon>
        <taxon>Methanoregula</taxon>
    </lineage>
</organism>
<reference evidence="3" key="1">
    <citation type="submission" date="2011-12" db="EMBL/GenBank/DDBJ databases">
        <title>Complete sequence of Methanoregula formicicum SMSP.</title>
        <authorList>
            <person name="Lucas S."/>
            <person name="Han J."/>
            <person name="Lapidus A."/>
            <person name="Cheng J.-F."/>
            <person name="Goodwin L."/>
            <person name="Pitluck S."/>
            <person name="Peters L."/>
            <person name="Ovchinnikova G."/>
            <person name="Teshima H."/>
            <person name="Detter J.C."/>
            <person name="Han C."/>
            <person name="Tapia R."/>
            <person name="Land M."/>
            <person name="Hauser L."/>
            <person name="Kyrpides N."/>
            <person name="Ivanova N."/>
            <person name="Pagani I."/>
            <person name="Imachi H."/>
            <person name="Tamaki H."/>
            <person name="Sekiguchi Y."/>
            <person name="Kamagata Y."/>
            <person name="Cadillo-Quiroz H."/>
            <person name="Zinder S."/>
            <person name="Liu W.-T."/>
            <person name="Woyke T."/>
        </authorList>
    </citation>
    <scope>NUCLEOTIDE SEQUENCE [LARGE SCALE GENOMIC DNA]</scope>
    <source>
        <strain evidence="3">DSM 22288 / NBRC 105244 / SMSP</strain>
    </source>
</reference>
<dbReference type="InterPro" id="IPR031807">
    <property type="entry name" value="HicB-like"/>
</dbReference>